<accession>A0A6L6Y128</accession>
<dbReference type="RefSeq" id="WP_157346025.1">
    <property type="nucleotide sequence ID" value="NZ_WSEK01000005.1"/>
</dbReference>
<sequence length="119" mass="13108">MPIGTCDHNARGEAYNEFAIELPLPDRTGYVLIDCRYTWDGVSTKATGCDGPVIFLWTRNTGTSPAWAMLPDKKRGNLWIKLDPQTDVTVTQKGTLSNLGLSNASDVRSVQFSFVDPTL</sequence>
<evidence type="ECO:0000313" key="1">
    <source>
        <dbReference type="EMBL" id="MVQ51265.1"/>
    </source>
</evidence>
<name>A0A6L6Y128_9ACTN</name>
<gene>
    <name evidence="1" type="ORF">GON03_18955</name>
</gene>
<evidence type="ECO:0000313" key="2">
    <source>
        <dbReference type="Proteomes" id="UP000473525"/>
    </source>
</evidence>
<dbReference type="Proteomes" id="UP000473525">
    <property type="component" value="Unassembled WGS sequence"/>
</dbReference>
<dbReference type="EMBL" id="WSEK01000005">
    <property type="protein sequence ID" value="MVQ51265.1"/>
    <property type="molecule type" value="Genomic_DNA"/>
</dbReference>
<dbReference type="AlphaFoldDB" id="A0A6L6Y128"/>
<keyword evidence="2" id="KW-1185">Reference proteome</keyword>
<comment type="caution">
    <text evidence="1">The sequence shown here is derived from an EMBL/GenBank/DDBJ whole genome shotgun (WGS) entry which is preliminary data.</text>
</comment>
<reference evidence="1 2" key="1">
    <citation type="submission" date="2019-12" db="EMBL/GenBank/DDBJ databases">
        <authorList>
            <person name="Huq M.A."/>
        </authorList>
    </citation>
    <scope>NUCLEOTIDE SEQUENCE [LARGE SCALE GENOMIC DNA]</scope>
    <source>
        <strain evidence="1 2">MAH-18</strain>
    </source>
</reference>
<organism evidence="1 2">
    <name type="scientific">Nocardioides agri</name>
    <dbReference type="NCBI Taxonomy" id="2682843"/>
    <lineage>
        <taxon>Bacteria</taxon>
        <taxon>Bacillati</taxon>
        <taxon>Actinomycetota</taxon>
        <taxon>Actinomycetes</taxon>
        <taxon>Propionibacteriales</taxon>
        <taxon>Nocardioidaceae</taxon>
        <taxon>Nocardioides</taxon>
    </lineage>
</organism>
<proteinExistence type="predicted"/>
<protein>
    <submittedName>
        <fullName evidence="1">Uncharacterized protein</fullName>
    </submittedName>
</protein>